<dbReference type="Proteomes" id="UP000324159">
    <property type="component" value="Unassembled WGS sequence"/>
</dbReference>
<sequence length="99" mass="11204">MFELIEKAMLTAMGAASLSQKKAEELLADMKERLNLSEDEGRALLQKLQETAKVNQAKLEELAQQEVEKACKRLGVVTADEFQKLRKKVSQLEKKLKSQ</sequence>
<name>A0A5D3WJ62_9BACT</name>
<evidence type="ECO:0000256" key="1">
    <source>
        <dbReference type="SAM" id="Coils"/>
    </source>
</evidence>
<dbReference type="AlphaFoldDB" id="A0A5D3WJ62"/>
<dbReference type="InterPro" id="IPR008769">
    <property type="entry name" value="PhaF_PhaI"/>
</dbReference>
<comment type="caution">
    <text evidence="2">The sequence shown here is derived from an EMBL/GenBank/DDBJ whole genome shotgun (WGS) entry which is preliminary data.</text>
</comment>
<keyword evidence="3" id="KW-1185">Reference proteome</keyword>
<evidence type="ECO:0000313" key="2">
    <source>
        <dbReference type="EMBL" id="TYO98305.1"/>
    </source>
</evidence>
<proteinExistence type="predicted"/>
<evidence type="ECO:0000313" key="3">
    <source>
        <dbReference type="Proteomes" id="UP000324159"/>
    </source>
</evidence>
<organism evidence="2 3">
    <name type="scientific">Geothermobacter ehrlichii</name>
    <dbReference type="NCBI Taxonomy" id="213224"/>
    <lineage>
        <taxon>Bacteria</taxon>
        <taxon>Pseudomonadati</taxon>
        <taxon>Thermodesulfobacteriota</taxon>
        <taxon>Desulfuromonadia</taxon>
        <taxon>Desulfuromonadales</taxon>
        <taxon>Geothermobacteraceae</taxon>
        <taxon>Geothermobacter</taxon>
    </lineage>
</organism>
<gene>
    <name evidence="2" type="ORF">EDC39_107100</name>
</gene>
<keyword evidence="1" id="KW-0175">Coiled coil</keyword>
<dbReference type="RefSeq" id="WP_148896073.1">
    <property type="nucleotide sequence ID" value="NZ_VNIB01000007.1"/>
</dbReference>
<protein>
    <submittedName>
        <fullName evidence="2">Poly(Hydroxyalkanoate) granule associated protein phasin</fullName>
    </submittedName>
</protein>
<dbReference type="OrthoDB" id="191894at2"/>
<accession>A0A5D3WJ62</accession>
<dbReference type="Pfam" id="PF05597">
    <property type="entry name" value="Phasin"/>
    <property type="match status" value="1"/>
</dbReference>
<reference evidence="2 3" key="1">
    <citation type="submission" date="2019-07" db="EMBL/GenBank/DDBJ databases">
        <title>Genomic Encyclopedia of Type Strains, Phase IV (KMG-IV): sequencing the most valuable type-strain genomes for metagenomic binning, comparative biology and taxonomic classification.</title>
        <authorList>
            <person name="Goeker M."/>
        </authorList>
    </citation>
    <scope>NUCLEOTIDE SEQUENCE [LARGE SCALE GENOMIC DNA]</scope>
    <source>
        <strain evidence="2 3">SS015</strain>
    </source>
</reference>
<feature type="coiled-coil region" evidence="1">
    <location>
        <begin position="20"/>
        <end position="65"/>
    </location>
</feature>
<dbReference type="EMBL" id="VNIB01000007">
    <property type="protein sequence ID" value="TYO98305.1"/>
    <property type="molecule type" value="Genomic_DNA"/>
</dbReference>